<organism evidence="1 2">
    <name type="scientific">Boletus edulis BED1</name>
    <dbReference type="NCBI Taxonomy" id="1328754"/>
    <lineage>
        <taxon>Eukaryota</taxon>
        <taxon>Fungi</taxon>
        <taxon>Dikarya</taxon>
        <taxon>Basidiomycota</taxon>
        <taxon>Agaricomycotina</taxon>
        <taxon>Agaricomycetes</taxon>
        <taxon>Agaricomycetidae</taxon>
        <taxon>Boletales</taxon>
        <taxon>Boletineae</taxon>
        <taxon>Boletaceae</taxon>
        <taxon>Boletoideae</taxon>
        <taxon>Boletus</taxon>
    </lineage>
</organism>
<reference evidence="1" key="2">
    <citation type="journal article" date="2020" name="Nat. Commun.">
        <title>Large-scale genome sequencing of mycorrhizal fungi provides insights into the early evolution of symbiotic traits.</title>
        <authorList>
            <person name="Miyauchi S."/>
            <person name="Kiss E."/>
            <person name="Kuo A."/>
            <person name="Drula E."/>
            <person name="Kohler A."/>
            <person name="Sanchez-Garcia M."/>
            <person name="Morin E."/>
            <person name="Andreopoulos B."/>
            <person name="Barry K.W."/>
            <person name="Bonito G."/>
            <person name="Buee M."/>
            <person name="Carver A."/>
            <person name="Chen C."/>
            <person name="Cichocki N."/>
            <person name="Clum A."/>
            <person name="Culley D."/>
            <person name="Crous P.W."/>
            <person name="Fauchery L."/>
            <person name="Girlanda M."/>
            <person name="Hayes R.D."/>
            <person name="Keri Z."/>
            <person name="LaButti K."/>
            <person name="Lipzen A."/>
            <person name="Lombard V."/>
            <person name="Magnuson J."/>
            <person name="Maillard F."/>
            <person name="Murat C."/>
            <person name="Nolan M."/>
            <person name="Ohm R.A."/>
            <person name="Pangilinan J."/>
            <person name="Pereira M.F."/>
            <person name="Perotto S."/>
            <person name="Peter M."/>
            <person name="Pfister S."/>
            <person name="Riley R."/>
            <person name="Sitrit Y."/>
            <person name="Stielow J.B."/>
            <person name="Szollosi G."/>
            <person name="Zifcakova L."/>
            <person name="Stursova M."/>
            <person name="Spatafora J.W."/>
            <person name="Tedersoo L."/>
            <person name="Vaario L.M."/>
            <person name="Yamada A."/>
            <person name="Yan M."/>
            <person name="Wang P."/>
            <person name="Xu J."/>
            <person name="Bruns T."/>
            <person name="Baldrian P."/>
            <person name="Vilgalys R."/>
            <person name="Dunand C."/>
            <person name="Henrissat B."/>
            <person name="Grigoriev I.V."/>
            <person name="Hibbett D."/>
            <person name="Nagy L.G."/>
            <person name="Martin F.M."/>
        </authorList>
    </citation>
    <scope>NUCLEOTIDE SEQUENCE</scope>
    <source>
        <strain evidence="1">BED1</strain>
    </source>
</reference>
<evidence type="ECO:0000313" key="1">
    <source>
        <dbReference type="EMBL" id="KAF8448884.1"/>
    </source>
</evidence>
<dbReference type="EMBL" id="WHUW01000003">
    <property type="protein sequence ID" value="KAF8448884.1"/>
    <property type="molecule type" value="Genomic_DNA"/>
</dbReference>
<dbReference type="Proteomes" id="UP001194468">
    <property type="component" value="Unassembled WGS sequence"/>
</dbReference>
<dbReference type="AlphaFoldDB" id="A0AAD4C5C7"/>
<name>A0AAD4C5C7_BOLED</name>
<proteinExistence type="predicted"/>
<comment type="caution">
    <text evidence="1">The sequence shown here is derived from an EMBL/GenBank/DDBJ whole genome shotgun (WGS) entry which is preliminary data.</text>
</comment>
<sequence length="58" mass="6661">MACFLFKIAIPDEKLGLLHRKLDRVTLPAVPERSFSDHPGSNVHPWHVVLAMVLYRTH</sequence>
<gene>
    <name evidence="1" type="ORF">L210DRAFT_978115</name>
</gene>
<reference evidence="1" key="1">
    <citation type="submission" date="2019-10" db="EMBL/GenBank/DDBJ databases">
        <authorList>
            <consortium name="DOE Joint Genome Institute"/>
            <person name="Kuo A."/>
            <person name="Miyauchi S."/>
            <person name="Kiss E."/>
            <person name="Drula E."/>
            <person name="Kohler A."/>
            <person name="Sanchez-Garcia M."/>
            <person name="Andreopoulos B."/>
            <person name="Barry K.W."/>
            <person name="Bonito G."/>
            <person name="Buee M."/>
            <person name="Carver A."/>
            <person name="Chen C."/>
            <person name="Cichocki N."/>
            <person name="Clum A."/>
            <person name="Culley D."/>
            <person name="Crous P.W."/>
            <person name="Fauchery L."/>
            <person name="Girlanda M."/>
            <person name="Hayes R."/>
            <person name="Keri Z."/>
            <person name="LaButti K."/>
            <person name="Lipzen A."/>
            <person name="Lombard V."/>
            <person name="Magnuson J."/>
            <person name="Maillard F."/>
            <person name="Morin E."/>
            <person name="Murat C."/>
            <person name="Nolan M."/>
            <person name="Ohm R."/>
            <person name="Pangilinan J."/>
            <person name="Pereira M."/>
            <person name="Perotto S."/>
            <person name="Peter M."/>
            <person name="Riley R."/>
            <person name="Sitrit Y."/>
            <person name="Stielow B."/>
            <person name="Szollosi G."/>
            <person name="Zifcakova L."/>
            <person name="Stursova M."/>
            <person name="Spatafora J.W."/>
            <person name="Tedersoo L."/>
            <person name="Vaario L.-M."/>
            <person name="Yamada A."/>
            <person name="Yan M."/>
            <person name="Wang P."/>
            <person name="Xu J."/>
            <person name="Bruns T."/>
            <person name="Baldrian P."/>
            <person name="Vilgalys R."/>
            <person name="Henrissat B."/>
            <person name="Grigoriev I.V."/>
            <person name="Hibbett D."/>
            <person name="Nagy L.G."/>
            <person name="Martin F.M."/>
        </authorList>
    </citation>
    <scope>NUCLEOTIDE SEQUENCE</scope>
    <source>
        <strain evidence="1">BED1</strain>
    </source>
</reference>
<keyword evidence="2" id="KW-1185">Reference proteome</keyword>
<evidence type="ECO:0000313" key="2">
    <source>
        <dbReference type="Proteomes" id="UP001194468"/>
    </source>
</evidence>
<accession>A0AAD4C5C7</accession>
<protein>
    <submittedName>
        <fullName evidence="1">Uncharacterized protein</fullName>
    </submittedName>
</protein>